<evidence type="ECO:0000313" key="1">
    <source>
        <dbReference type="EMBL" id="QJB01114.1"/>
    </source>
</evidence>
<dbReference type="EMBL" id="MT143811">
    <property type="protein sequence ID" value="QJB02850.1"/>
    <property type="molecule type" value="Genomic_DNA"/>
</dbReference>
<evidence type="ECO:0008006" key="3">
    <source>
        <dbReference type="Google" id="ProtNLM"/>
    </source>
</evidence>
<proteinExistence type="predicted"/>
<organism evidence="2">
    <name type="scientific">viral metagenome</name>
    <dbReference type="NCBI Taxonomy" id="1070528"/>
    <lineage>
        <taxon>unclassified sequences</taxon>
        <taxon>metagenomes</taxon>
        <taxon>organismal metagenomes</taxon>
    </lineage>
</organism>
<reference evidence="2" key="1">
    <citation type="submission" date="2020-03" db="EMBL/GenBank/DDBJ databases">
        <title>The deep terrestrial virosphere.</title>
        <authorList>
            <person name="Holmfeldt K."/>
            <person name="Nilsson E."/>
            <person name="Simone D."/>
            <person name="Lopez-Fernandez M."/>
            <person name="Wu X."/>
            <person name="de Brujin I."/>
            <person name="Lundin D."/>
            <person name="Andersson A."/>
            <person name="Bertilsson S."/>
            <person name="Dopson M."/>
        </authorList>
    </citation>
    <scope>NUCLEOTIDE SEQUENCE</scope>
    <source>
        <strain evidence="1">MM171A00145</strain>
        <strain evidence="2">MM171B01052</strain>
    </source>
</reference>
<dbReference type="EMBL" id="MT143705">
    <property type="protein sequence ID" value="QJB01114.1"/>
    <property type="molecule type" value="Genomic_DNA"/>
</dbReference>
<protein>
    <recommendedName>
        <fullName evidence="3">Tail protein</fullName>
    </recommendedName>
</protein>
<name>A0A6M3M9H3_9ZZZZ</name>
<evidence type="ECO:0000313" key="2">
    <source>
        <dbReference type="EMBL" id="QJB02850.1"/>
    </source>
</evidence>
<gene>
    <name evidence="1" type="ORF">MM171A00145_0051</name>
    <name evidence="2" type="ORF">MM171B01052_0004</name>
</gene>
<accession>A0A6M3M9H3</accession>
<dbReference type="AlphaFoldDB" id="A0A6M3M9H3"/>
<sequence>MPVDGEPTARVVHIPNHRAVALRELLSQFRNSPRLRALTETIGQVAQIAEDEWWNVYQGRVLELAEGDALDKLGELVGEARWSLTDDEYRRIIRARVMANICDDSIEELIAIWIQLTGPALQYRYNPLYPAGFTLYVWRGDPMRELYRRRVRRIMESVKPAGVGMELIEIYSGWFGFFEDDEAEPYEIGRWARNV</sequence>